<proteinExistence type="predicted"/>
<protein>
    <recommendedName>
        <fullName evidence="4">Cuticle protein</fullName>
    </recommendedName>
</protein>
<evidence type="ECO:0000313" key="2">
    <source>
        <dbReference type="EMBL" id="CAH2085144.1"/>
    </source>
</evidence>
<comment type="caution">
    <text evidence="2">The sequence shown here is derived from an EMBL/GenBank/DDBJ whole genome shotgun (WGS) entry which is preliminary data.</text>
</comment>
<evidence type="ECO:0000256" key="1">
    <source>
        <dbReference type="SAM" id="SignalP"/>
    </source>
</evidence>
<dbReference type="AlphaFoldDB" id="A0AAU9TC35"/>
<sequence>MQQIFIFSAILAVTFAAPGYLGYDVYVPQGKSTLTSSSHVIDHGSTHVLHAPVLAAHEVEYHVPSGKTTVTKSSQVVNHGSTHVLHTPVLAAHEVEYHVPLGKTTVTKSSQIVNHGNTEVVHAPIVHTPVVHAPVIHAPVVSAPVVQAAVYSSYSAPIVTYRTPDSAVSHHSSTVHETLPVVNSLPVYASYH</sequence>
<evidence type="ECO:0000313" key="3">
    <source>
        <dbReference type="Proteomes" id="UP001153954"/>
    </source>
</evidence>
<feature type="signal peptide" evidence="1">
    <location>
        <begin position="1"/>
        <end position="16"/>
    </location>
</feature>
<dbReference type="Proteomes" id="UP001153954">
    <property type="component" value="Unassembled WGS sequence"/>
</dbReference>
<keyword evidence="3" id="KW-1185">Reference proteome</keyword>
<feature type="chain" id="PRO_5043942125" description="Cuticle protein" evidence="1">
    <location>
        <begin position="17"/>
        <end position="192"/>
    </location>
</feature>
<keyword evidence="1" id="KW-0732">Signal</keyword>
<organism evidence="2 3">
    <name type="scientific">Euphydryas editha</name>
    <name type="common">Edith's checkerspot</name>
    <dbReference type="NCBI Taxonomy" id="104508"/>
    <lineage>
        <taxon>Eukaryota</taxon>
        <taxon>Metazoa</taxon>
        <taxon>Ecdysozoa</taxon>
        <taxon>Arthropoda</taxon>
        <taxon>Hexapoda</taxon>
        <taxon>Insecta</taxon>
        <taxon>Pterygota</taxon>
        <taxon>Neoptera</taxon>
        <taxon>Endopterygota</taxon>
        <taxon>Lepidoptera</taxon>
        <taxon>Glossata</taxon>
        <taxon>Ditrysia</taxon>
        <taxon>Papilionoidea</taxon>
        <taxon>Nymphalidae</taxon>
        <taxon>Nymphalinae</taxon>
        <taxon>Euphydryas</taxon>
    </lineage>
</organism>
<accession>A0AAU9TC35</accession>
<dbReference type="EMBL" id="CAKOGL010000004">
    <property type="protein sequence ID" value="CAH2085144.1"/>
    <property type="molecule type" value="Genomic_DNA"/>
</dbReference>
<gene>
    <name evidence="2" type="ORF">EEDITHA_LOCUS1649</name>
</gene>
<evidence type="ECO:0008006" key="4">
    <source>
        <dbReference type="Google" id="ProtNLM"/>
    </source>
</evidence>
<name>A0AAU9TC35_EUPED</name>
<reference evidence="2" key="1">
    <citation type="submission" date="2022-03" db="EMBL/GenBank/DDBJ databases">
        <authorList>
            <person name="Tunstrom K."/>
        </authorList>
    </citation>
    <scope>NUCLEOTIDE SEQUENCE</scope>
</reference>